<keyword evidence="10" id="KW-1185">Reference proteome</keyword>
<gene>
    <name evidence="9" type="primary">set1</name>
    <name evidence="9" type="ORF">TCON_2299</name>
</gene>
<keyword evidence="7" id="KW-0539">Nucleus</keyword>
<dbReference type="InterPro" id="IPR046341">
    <property type="entry name" value="SET_dom_sf"/>
</dbReference>
<dbReference type="SUPFAM" id="SSF82199">
    <property type="entry name" value="SET domain"/>
    <property type="match status" value="1"/>
</dbReference>
<sequence length="376" mass="43684">MYQIEKTMKLNNSEDNNYKHDHYNIRIEHGNMVPDVKKRRFNKDKEIICASGMEIKVSACKFVDEYFMEEAPPKKSLYKRFEDKDLKMKSMKELKRYIYWVEELINDLMFTKIIKLRSTLINGSLDDTFISKKTHAISLGINDSMNHTLYLIIPEECKYKNKEIKSMNEFFKMVIKKKKGTIYSIENIIKLLAHGIRPICAHNTINKHIVNKQNNQKGRIKNVAQQSADTKKIDYNVKCTIKKSKIHGKGVFAEEEILAGTRFMEYIGEIIGEKMADKREKKYRAKNINSIYFFRASMDVIIDATVYGNKARFMNHSCIPNCSTEVRRSGGIPKIVIFALRNIKKGEELTLWYNMSGGEGEALKCNCGLDVCVKYI</sequence>
<evidence type="ECO:0000313" key="9">
    <source>
        <dbReference type="EMBL" id="KAF7682473.1"/>
    </source>
</evidence>
<dbReference type="Pfam" id="PF00856">
    <property type="entry name" value="SET"/>
    <property type="match status" value="1"/>
</dbReference>
<evidence type="ECO:0000256" key="3">
    <source>
        <dbReference type="ARBA" id="ARBA00022454"/>
    </source>
</evidence>
<keyword evidence="3" id="KW-0158">Chromosome</keyword>
<protein>
    <submittedName>
        <fullName evidence="9">Histone-lysine N-methyltransferase, H3 lysine-4 specific</fullName>
    </submittedName>
</protein>
<dbReference type="PROSITE" id="PS50280">
    <property type="entry name" value="SET"/>
    <property type="match status" value="1"/>
</dbReference>
<dbReference type="InterPro" id="IPR050777">
    <property type="entry name" value="SET2_Histone-Lys_MeTrsfase"/>
</dbReference>
<organism evidence="9 10">
    <name type="scientific">Astathelohania contejeani</name>
    <dbReference type="NCBI Taxonomy" id="164912"/>
    <lineage>
        <taxon>Eukaryota</taxon>
        <taxon>Fungi</taxon>
        <taxon>Fungi incertae sedis</taxon>
        <taxon>Microsporidia</taxon>
        <taxon>Astathelohaniidae</taxon>
        <taxon>Astathelohania</taxon>
    </lineage>
</organism>
<dbReference type="SMART" id="SM00317">
    <property type="entry name" value="SET"/>
    <property type="match status" value="1"/>
</dbReference>
<evidence type="ECO:0000259" key="8">
    <source>
        <dbReference type="PROSITE" id="PS50280"/>
    </source>
</evidence>
<evidence type="ECO:0000256" key="6">
    <source>
        <dbReference type="ARBA" id="ARBA00022691"/>
    </source>
</evidence>
<evidence type="ECO:0000256" key="5">
    <source>
        <dbReference type="ARBA" id="ARBA00022679"/>
    </source>
</evidence>
<evidence type="ECO:0000256" key="4">
    <source>
        <dbReference type="ARBA" id="ARBA00022603"/>
    </source>
</evidence>
<name>A0ABQ7HWJ3_9MICR</name>
<dbReference type="InterPro" id="IPR001214">
    <property type="entry name" value="SET_dom"/>
</dbReference>
<accession>A0ABQ7HWJ3</accession>
<evidence type="ECO:0000256" key="7">
    <source>
        <dbReference type="ARBA" id="ARBA00023242"/>
    </source>
</evidence>
<keyword evidence="6" id="KW-0949">S-adenosyl-L-methionine</keyword>
<dbReference type="PANTHER" id="PTHR22884">
    <property type="entry name" value="SET DOMAIN PROTEINS"/>
    <property type="match status" value="1"/>
</dbReference>
<feature type="domain" description="SET" evidence="8">
    <location>
        <begin position="237"/>
        <end position="354"/>
    </location>
</feature>
<evidence type="ECO:0000313" key="10">
    <source>
        <dbReference type="Proteomes" id="UP001516464"/>
    </source>
</evidence>
<keyword evidence="4" id="KW-0489">Methyltransferase</keyword>
<comment type="caution">
    <text evidence="9">The sequence shown here is derived from an EMBL/GenBank/DDBJ whole genome shotgun (WGS) entry which is preliminary data.</text>
</comment>
<proteinExistence type="predicted"/>
<dbReference type="EMBL" id="SBIQ01000250">
    <property type="protein sequence ID" value="KAF7682473.1"/>
    <property type="molecule type" value="Genomic_DNA"/>
</dbReference>
<keyword evidence="5" id="KW-0808">Transferase</keyword>
<comment type="subcellular location">
    <subcellularLocation>
        <location evidence="2">Chromosome</location>
    </subcellularLocation>
    <subcellularLocation>
        <location evidence="1">Nucleus</location>
    </subcellularLocation>
</comment>
<dbReference type="Proteomes" id="UP001516464">
    <property type="component" value="Unassembled WGS sequence"/>
</dbReference>
<dbReference type="Gene3D" id="2.170.270.10">
    <property type="entry name" value="SET domain"/>
    <property type="match status" value="1"/>
</dbReference>
<reference evidence="9 10" key="1">
    <citation type="submission" date="2019-01" db="EMBL/GenBank/DDBJ databases">
        <title>Genomes sequencing and comparative genomics of infectious freshwater microsporidia, Cucumispora dikerogammari and Thelohania contejeani.</title>
        <authorList>
            <person name="Cormier A."/>
            <person name="Giraud I."/>
            <person name="Wattier R."/>
            <person name="Teixeira M."/>
            <person name="Grandjean F."/>
            <person name="Rigaud T."/>
            <person name="Cordaux R."/>
        </authorList>
    </citation>
    <scope>NUCLEOTIDE SEQUENCE [LARGE SCALE GENOMIC DNA]</scope>
    <source>
        <strain evidence="9">T1</strain>
        <tissue evidence="9">Spores</tissue>
    </source>
</reference>
<evidence type="ECO:0000256" key="1">
    <source>
        <dbReference type="ARBA" id="ARBA00004123"/>
    </source>
</evidence>
<evidence type="ECO:0000256" key="2">
    <source>
        <dbReference type="ARBA" id="ARBA00004286"/>
    </source>
</evidence>